<comment type="caution">
    <text evidence="3">The sequence shown here is derived from an EMBL/GenBank/DDBJ whole genome shotgun (WGS) entry which is preliminary data.</text>
</comment>
<dbReference type="Pfam" id="PF13560">
    <property type="entry name" value="HTH_31"/>
    <property type="match status" value="1"/>
</dbReference>
<dbReference type="SMART" id="SM00530">
    <property type="entry name" value="HTH_XRE"/>
    <property type="match status" value="1"/>
</dbReference>
<gene>
    <name evidence="3" type="ORF">N799_08150</name>
</gene>
<proteinExistence type="inferred from homology"/>
<accession>A0A0A0F4I5</accession>
<dbReference type="Gene3D" id="1.10.10.2910">
    <property type="match status" value="1"/>
</dbReference>
<dbReference type="PROSITE" id="PS50943">
    <property type="entry name" value="HTH_CROC1"/>
    <property type="match status" value="1"/>
</dbReference>
<reference evidence="3 4" key="1">
    <citation type="journal article" date="2015" name="Stand. Genomic Sci.">
        <title>Genomic information of the arsenic-resistant bacterium Lysobacter arseniciresistens type strain ZS79(T) and comparison of Lysobacter draft genomes.</title>
        <authorList>
            <person name="Liu L."/>
            <person name="Zhang S."/>
            <person name="Luo M."/>
            <person name="Wang G."/>
        </authorList>
    </citation>
    <scope>NUCLEOTIDE SEQUENCE [LARGE SCALE GENOMIC DNA]</scope>
    <source>
        <strain evidence="3 4">ZS79</strain>
    </source>
</reference>
<evidence type="ECO:0000259" key="2">
    <source>
        <dbReference type="PROSITE" id="PS50943"/>
    </source>
</evidence>
<dbReference type="CDD" id="cd00093">
    <property type="entry name" value="HTH_XRE"/>
    <property type="match status" value="1"/>
</dbReference>
<dbReference type="Pfam" id="PF06114">
    <property type="entry name" value="Peptidase_M78"/>
    <property type="match status" value="1"/>
</dbReference>
<dbReference type="GO" id="GO:0003677">
    <property type="term" value="F:DNA binding"/>
    <property type="evidence" value="ECO:0007669"/>
    <property type="project" value="InterPro"/>
</dbReference>
<dbReference type="PANTHER" id="PTHR43236:SF2">
    <property type="entry name" value="BLL0069 PROTEIN"/>
    <property type="match status" value="1"/>
</dbReference>
<dbReference type="SUPFAM" id="SSF47413">
    <property type="entry name" value="lambda repressor-like DNA-binding domains"/>
    <property type="match status" value="1"/>
</dbReference>
<evidence type="ECO:0000256" key="1">
    <source>
        <dbReference type="ARBA" id="ARBA00007227"/>
    </source>
</evidence>
<sequence length="369" mass="41045">MCMNSQTRFQPNYAVAPGAVLDEHRDAAGMTQAELAQRMGFSTKHVNRLLGGQEPVTPETALKLETVFGLPAHVWLGMEARYREHLARAMEEQSLAAELPWLEQLPHRSLAKLGWLPKGLRGTELVRALRTFFGVGSLAFLPGVWGDVQAAYRKTDAFASHEWAMLAWLAQGEREAEAIACRPFDGAALRAALPEIRAMSRLPGIEFVAPLVDRCATLGVVLVLLPAPDGARVCGATRWLTKDKVLVQLSLRYKTDDQLWFTLFHEFGHVLLHGKREQFIDFERTRDPSEQEREANDFAARQLIAPAEMTRFVASGDFSRAAVQAFAAAQGVADGIVVGQLQHRRLVPFASPLSKLKTSFRWQHETRAA</sequence>
<dbReference type="EMBL" id="AVPT01000003">
    <property type="protein sequence ID" value="KGM57400.1"/>
    <property type="molecule type" value="Genomic_DNA"/>
</dbReference>
<comment type="similarity">
    <text evidence="1">Belongs to the short-chain fatty acyl-CoA assimilation regulator (ScfR) family.</text>
</comment>
<dbReference type="InterPro" id="IPR010982">
    <property type="entry name" value="Lambda_DNA-bd_dom_sf"/>
</dbReference>
<dbReference type="InterPro" id="IPR013430">
    <property type="entry name" value="Toxin_antidote_HigA"/>
</dbReference>
<dbReference type="InterPro" id="IPR010359">
    <property type="entry name" value="IrrE_HExxH"/>
</dbReference>
<dbReference type="PANTHER" id="PTHR43236">
    <property type="entry name" value="ANTITOXIN HIGA1"/>
    <property type="match status" value="1"/>
</dbReference>
<evidence type="ECO:0000313" key="4">
    <source>
        <dbReference type="Proteomes" id="UP000029989"/>
    </source>
</evidence>
<dbReference type="InterPro" id="IPR001387">
    <property type="entry name" value="Cro/C1-type_HTH"/>
</dbReference>
<evidence type="ECO:0000313" key="3">
    <source>
        <dbReference type="EMBL" id="KGM57400.1"/>
    </source>
</evidence>
<keyword evidence="4" id="KW-1185">Reference proteome</keyword>
<dbReference type="Gene3D" id="1.10.260.40">
    <property type="entry name" value="lambda repressor-like DNA-binding domains"/>
    <property type="match status" value="1"/>
</dbReference>
<dbReference type="Proteomes" id="UP000029989">
    <property type="component" value="Unassembled WGS sequence"/>
</dbReference>
<dbReference type="STRING" id="913325.N799_08150"/>
<dbReference type="InterPro" id="IPR052345">
    <property type="entry name" value="Rad_response_metalloprotease"/>
</dbReference>
<feature type="domain" description="HTH cro/C1-type" evidence="2">
    <location>
        <begin position="21"/>
        <end position="76"/>
    </location>
</feature>
<dbReference type="NCBIfam" id="TIGR02607">
    <property type="entry name" value="antidote_HigA"/>
    <property type="match status" value="1"/>
</dbReference>
<name>A0A0A0F4I5_9GAMM</name>
<dbReference type="AlphaFoldDB" id="A0A0A0F4I5"/>
<protein>
    <recommendedName>
        <fullName evidence="2">HTH cro/C1-type domain-containing protein</fullName>
    </recommendedName>
</protein>
<dbReference type="eggNOG" id="COG3093">
    <property type="taxonomic scope" value="Bacteria"/>
</dbReference>
<organism evidence="3 4">
    <name type="scientific">Lysobacter arseniciresistens ZS79</name>
    <dbReference type="NCBI Taxonomy" id="913325"/>
    <lineage>
        <taxon>Bacteria</taxon>
        <taxon>Pseudomonadati</taxon>
        <taxon>Pseudomonadota</taxon>
        <taxon>Gammaproteobacteria</taxon>
        <taxon>Lysobacterales</taxon>
        <taxon>Lysobacteraceae</taxon>
        <taxon>Novilysobacter</taxon>
    </lineage>
</organism>